<gene>
    <name evidence="8" type="ORF">L917_14765</name>
</gene>
<dbReference type="Pfam" id="PF22748">
    <property type="entry name" value="PexRD54_WY"/>
    <property type="match status" value="1"/>
</dbReference>
<evidence type="ECO:0000256" key="4">
    <source>
        <dbReference type="ARBA" id="ARBA00022525"/>
    </source>
</evidence>
<dbReference type="Proteomes" id="UP000054423">
    <property type="component" value="Unassembled WGS sequence"/>
</dbReference>
<accession>W2KL21</accession>
<dbReference type="GO" id="GO:0043657">
    <property type="term" value="C:host cell"/>
    <property type="evidence" value="ECO:0007669"/>
    <property type="project" value="UniProtKB-SubCell"/>
</dbReference>
<proteinExistence type="inferred from homology"/>
<feature type="domain" description="RxLR effector PexRD54 WY" evidence="7">
    <location>
        <begin position="289"/>
        <end position="329"/>
    </location>
</feature>
<keyword evidence="5" id="KW-0732">Signal</keyword>
<evidence type="ECO:0000256" key="3">
    <source>
        <dbReference type="ARBA" id="ARBA00010400"/>
    </source>
</evidence>
<evidence type="ECO:0000259" key="7">
    <source>
        <dbReference type="Pfam" id="PF22748"/>
    </source>
</evidence>
<evidence type="ECO:0000256" key="1">
    <source>
        <dbReference type="ARBA" id="ARBA00004340"/>
    </source>
</evidence>
<keyword evidence="6" id="KW-0843">Virulence</keyword>
<name>W2KL21_PHYNI</name>
<protein>
    <recommendedName>
        <fullName evidence="7">RxLR effector PexRD54 WY domain-containing protein</fullName>
    </recommendedName>
</protein>
<dbReference type="GO" id="GO:0005576">
    <property type="term" value="C:extracellular region"/>
    <property type="evidence" value="ECO:0007669"/>
    <property type="project" value="UniProtKB-SubCell"/>
</dbReference>
<reference evidence="8" key="1">
    <citation type="submission" date="2013-11" db="EMBL/GenBank/DDBJ databases">
        <title>The Genome Sequence of Phytophthora parasitica CHvinca01.</title>
        <authorList>
            <consortium name="The Broad Institute Genomics Platform"/>
            <person name="Russ C."/>
            <person name="Tyler B."/>
            <person name="Panabieres F."/>
            <person name="Shan W."/>
            <person name="Tripathy S."/>
            <person name="Grunwald N."/>
            <person name="Machado M."/>
            <person name="Johnson C.S."/>
            <person name="Arredondo F."/>
            <person name="Hong C."/>
            <person name="Coffey M."/>
            <person name="Young S.K."/>
            <person name="Zeng Q."/>
            <person name="Gargeya S."/>
            <person name="Fitzgerald M."/>
            <person name="Abouelleil A."/>
            <person name="Alvarado L."/>
            <person name="Chapman S.B."/>
            <person name="Gainer-Dewar J."/>
            <person name="Goldberg J."/>
            <person name="Griggs A."/>
            <person name="Gujja S."/>
            <person name="Hansen M."/>
            <person name="Howarth C."/>
            <person name="Imamovic A."/>
            <person name="Ireland A."/>
            <person name="Larimer J."/>
            <person name="McCowan C."/>
            <person name="Murphy C."/>
            <person name="Pearson M."/>
            <person name="Poon T.W."/>
            <person name="Priest M."/>
            <person name="Roberts A."/>
            <person name="Saif S."/>
            <person name="Shea T."/>
            <person name="Sykes S."/>
            <person name="Wortman J."/>
            <person name="Nusbaum C."/>
            <person name="Birren B."/>
        </authorList>
    </citation>
    <scope>NUCLEOTIDE SEQUENCE [LARGE SCALE GENOMIC DNA]</scope>
    <source>
        <strain evidence="8">CHvinca01</strain>
    </source>
</reference>
<dbReference type="EMBL" id="KI681551">
    <property type="protein sequence ID" value="ETL85742.1"/>
    <property type="molecule type" value="Genomic_DNA"/>
</dbReference>
<dbReference type="VEuPathDB" id="FungiDB:PPTG_04554"/>
<evidence type="ECO:0000256" key="5">
    <source>
        <dbReference type="ARBA" id="ARBA00022729"/>
    </source>
</evidence>
<sequence length="694" mass="79152">PVTMAIDSKRKLSYVHVLLATLALLICASEALSVINANKLIRSSVPSRRRHTFGRRLRATVDDTDTNYDFEDRGFTGITKIKDFTQAGTKKLQKLAESAKTKLTSKPTIDQSFKQFKVHKVKSNVFESKQFQAWAKSVAKATKNNQDAADTAMLATLATHYGDETLASIIDAAKLVTSTKSMATRLENMQIKQWMDDGDAQLNKWAADGKTGDVVYKLLRIDTEGSNLLKSPKLKTWMNYMTKLHKDPYDVLLYKLKPHYDDAGLAKMLVLSKKDSAAKTVAEKLETLQFEKWKNNEKSVADVFKFLKLNEDSTTLLKNPVLNTWVAYVEKLNKNPYELLFSAIKSKGFDDVELAKLITAAKQDMHTGAIVGKLEQVQFQKWARDGKTSGDLFKYLGLYKAGDKLLESPLLNNWLSYMQMLRKDPYAQLVFTIKKSGFDEIDLAKIINTAKQDPKTSALAGQVEKLQLDKWSADMKSSEDIFKFLRLDKEGDKVFESPVWGTWAAYLNKREIDPDADLVMFNILRNKFGDEGLANMVTKAKQVESTREVAEKLQLELWRANAHSSDYIFNLLKLNEKGNKILESPGPLSTWVAYVRRVNSFNSNRGKFQPILLLEKRFGEKELAQMFVNSKSRHYASKPGIIENLQEWQFKKWMVQKKKPGDVNKMFPSEDLTSLQIKYEFKNFYKENVDTLMI</sequence>
<keyword evidence="4" id="KW-0964">Secreted</keyword>
<dbReference type="AlphaFoldDB" id="W2KL21"/>
<comment type="subcellular location">
    <subcellularLocation>
        <location evidence="1">Host cell</location>
    </subcellularLocation>
    <subcellularLocation>
        <location evidence="2">Secreted</location>
    </subcellularLocation>
</comment>
<dbReference type="InterPro" id="IPR054463">
    <property type="entry name" value="PexRD54_WY"/>
</dbReference>
<dbReference type="OrthoDB" id="119900at2759"/>
<feature type="non-terminal residue" evidence="8">
    <location>
        <position position="1"/>
    </location>
</feature>
<comment type="similarity">
    <text evidence="3">Belongs to the RxLR effector family.</text>
</comment>
<evidence type="ECO:0000256" key="2">
    <source>
        <dbReference type="ARBA" id="ARBA00004613"/>
    </source>
</evidence>
<evidence type="ECO:0000313" key="8">
    <source>
        <dbReference type="EMBL" id="ETL85742.1"/>
    </source>
</evidence>
<evidence type="ECO:0000256" key="6">
    <source>
        <dbReference type="ARBA" id="ARBA00023026"/>
    </source>
</evidence>
<organism evidence="8">
    <name type="scientific">Phytophthora nicotianae</name>
    <name type="common">Potato buckeye rot agent</name>
    <name type="synonym">Phytophthora parasitica</name>
    <dbReference type="NCBI Taxonomy" id="4792"/>
    <lineage>
        <taxon>Eukaryota</taxon>
        <taxon>Sar</taxon>
        <taxon>Stramenopiles</taxon>
        <taxon>Oomycota</taxon>
        <taxon>Peronosporomycetes</taxon>
        <taxon>Peronosporales</taxon>
        <taxon>Peronosporaceae</taxon>
        <taxon>Phytophthora</taxon>
    </lineage>
</organism>